<reference evidence="1" key="3">
    <citation type="submission" date="2020-02" db="EMBL/GenBank/DDBJ databases">
        <authorList>
            <person name="Sarangi A.N."/>
            <person name="Ghosh S."/>
            <person name="Mukherjee M."/>
            <person name="Tripathy S."/>
        </authorList>
    </citation>
    <scope>NUCLEOTIDE SEQUENCE</scope>
    <source>
        <strain evidence="1">BDU141951</strain>
    </source>
</reference>
<dbReference type="EMBL" id="JTHE02000003">
    <property type="protein sequence ID" value="NEV66031.1"/>
    <property type="molecule type" value="Genomic_DNA"/>
</dbReference>
<proteinExistence type="predicted"/>
<sequence length="367" mass="41452">MQDAIATALEKKDFRTAAKLLQQWKQQDAKDPHFLLMAGKYQEATERWEQAEKAYLAVLRQVTNAKIMSQARQGIQRVQASIAQAKEHALETARAQPEGQAPGLMCLEPVAGEQRQAAAQGLAKVMGIDAYMARLQVPSREWRLYRVGPVGDLQYYSRALTEAQMPAFWVKQAEIKNLPVFRVQNFRRVEPQAEVICVNADGQMGAIAFDWSEVTQLVMGQIPLFESVVDLGAWRKLKRAEKTQDYAEVIDLHCHGRRCVLRLCDRTYDFRQGNPLPNAEAIPDKGLAMRPQWQALVQYLRDRVTGPTHDGFSKFGDSAIEFIDLLPPLNPQLDLARVKESNWDPTFHLYSGLHFVRYSAVTAASAS</sequence>
<gene>
    <name evidence="1" type="ORF">QQ91_002755</name>
</gene>
<reference evidence="1" key="1">
    <citation type="submission" date="2014-11" db="EMBL/GenBank/DDBJ databases">
        <authorList>
            <person name="Malar M.C."/>
            <person name="Sen D."/>
            <person name="Tripathy S."/>
        </authorList>
    </citation>
    <scope>NUCLEOTIDE SEQUENCE</scope>
    <source>
        <strain evidence="1">BDU141951</strain>
    </source>
</reference>
<name>A0A0C1ULP6_9CYAN</name>
<evidence type="ECO:0000313" key="1">
    <source>
        <dbReference type="EMBL" id="NEV66031.1"/>
    </source>
</evidence>
<organism evidence="1">
    <name type="scientific">Lyngbya confervoides BDU141951</name>
    <dbReference type="NCBI Taxonomy" id="1574623"/>
    <lineage>
        <taxon>Bacteria</taxon>
        <taxon>Bacillati</taxon>
        <taxon>Cyanobacteriota</taxon>
        <taxon>Cyanophyceae</taxon>
        <taxon>Oscillatoriophycideae</taxon>
        <taxon>Oscillatoriales</taxon>
        <taxon>Microcoleaceae</taxon>
        <taxon>Lyngbya</taxon>
    </lineage>
</organism>
<accession>A0A0C1ULP6</accession>
<dbReference type="AlphaFoldDB" id="A0A0C1ULP6"/>
<reference evidence="1" key="2">
    <citation type="journal article" date="2015" name="Genome Announc.">
        <title>Draft Genome Sequence of Filamentous Marine Cyanobacterium Lyngbya confervoides Strain BDU141951.</title>
        <authorList>
            <person name="Chandrababunaidu M.M."/>
            <person name="Sen D."/>
            <person name="Tripathy S."/>
        </authorList>
    </citation>
    <scope>NUCLEOTIDE SEQUENCE</scope>
    <source>
        <strain evidence="1">BDU141951</strain>
    </source>
</reference>
<protein>
    <submittedName>
        <fullName evidence="1">Tetratricopeptide repeat protein</fullName>
    </submittedName>
</protein>
<comment type="caution">
    <text evidence="1">The sequence shown here is derived from an EMBL/GenBank/DDBJ whole genome shotgun (WGS) entry which is preliminary data.</text>
</comment>